<gene>
    <name evidence="2" type="ORF">ZEAMMB73_Zm00001d025953</name>
</gene>
<feature type="compositionally biased region" description="Pro residues" evidence="1">
    <location>
        <begin position="107"/>
        <end position="116"/>
    </location>
</feature>
<feature type="compositionally biased region" description="Low complexity" evidence="1">
    <location>
        <begin position="61"/>
        <end position="73"/>
    </location>
</feature>
<dbReference type="AlphaFoldDB" id="A0A1D6JB90"/>
<protein>
    <submittedName>
        <fullName evidence="2">Putative GATA transcription factor family protein</fullName>
    </submittedName>
</protein>
<feature type="compositionally biased region" description="Low complexity" evidence="1">
    <location>
        <begin position="36"/>
        <end position="47"/>
    </location>
</feature>
<feature type="region of interest" description="Disordered" evidence="1">
    <location>
        <begin position="1"/>
        <end position="146"/>
    </location>
</feature>
<proteinExistence type="predicted"/>
<dbReference type="EMBL" id="CM000786">
    <property type="protein sequence ID" value="AQK45152.1"/>
    <property type="molecule type" value="Genomic_DNA"/>
</dbReference>
<accession>A0A1D6JB90</accession>
<organism evidence="2">
    <name type="scientific">Zea mays</name>
    <name type="common">Maize</name>
    <dbReference type="NCBI Taxonomy" id="4577"/>
    <lineage>
        <taxon>Eukaryota</taxon>
        <taxon>Viridiplantae</taxon>
        <taxon>Streptophyta</taxon>
        <taxon>Embryophyta</taxon>
        <taxon>Tracheophyta</taxon>
        <taxon>Spermatophyta</taxon>
        <taxon>Magnoliopsida</taxon>
        <taxon>Liliopsida</taxon>
        <taxon>Poales</taxon>
        <taxon>Poaceae</taxon>
        <taxon>PACMAD clade</taxon>
        <taxon>Panicoideae</taxon>
        <taxon>Andropogonodae</taxon>
        <taxon>Andropogoneae</taxon>
        <taxon>Tripsacinae</taxon>
        <taxon>Zea</taxon>
    </lineage>
</organism>
<sequence length="179" mass="19791">VPPSRLVPVRRRAGARRGPFQLRPPPAAAAVEEVQARWQGQQAQAQEARAEAEAPPPSPPVRGRVAARAQRPALQPLWRAEDPAVACGPRGRQDAVQRVRRPLQVGPAPPRVPPGVQPHVREQHPLQLPPQGPRDAPQEGGRHGCHRRAGRGVVLSLCPPCQRRRLATQRWLYIFFPRT</sequence>
<evidence type="ECO:0000313" key="2">
    <source>
        <dbReference type="EMBL" id="AQK45152.1"/>
    </source>
</evidence>
<name>A0A1D6JB90_MAIZE</name>
<evidence type="ECO:0000256" key="1">
    <source>
        <dbReference type="SAM" id="MobiDB-lite"/>
    </source>
</evidence>
<reference evidence="2" key="1">
    <citation type="submission" date="2015-12" db="EMBL/GenBank/DDBJ databases">
        <title>Update maize B73 reference genome by single molecule sequencing technologies.</title>
        <authorList>
            <consortium name="Maize Genome Sequencing Project"/>
            <person name="Ware D."/>
        </authorList>
    </citation>
    <scope>NUCLEOTIDE SEQUENCE</scope>
    <source>
        <tissue evidence="2">Seedling</tissue>
    </source>
</reference>
<feature type="non-terminal residue" evidence="2">
    <location>
        <position position="1"/>
    </location>
</feature>